<comment type="caution">
    <text evidence="1">The sequence shown here is derived from an EMBL/GenBank/DDBJ whole genome shotgun (WGS) entry which is preliminary data.</text>
</comment>
<dbReference type="Proteomes" id="UP001060085">
    <property type="component" value="Linkage Group LG06"/>
</dbReference>
<organism evidence="1 2">
    <name type="scientific">Catharanthus roseus</name>
    <name type="common">Madagascar periwinkle</name>
    <name type="synonym">Vinca rosea</name>
    <dbReference type="NCBI Taxonomy" id="4058"/>
    <lineage>
        <taxon>Eukaryota</taxon>
        <taxon>Viridiplantae</taxon>
        <taxon>Streptophyta</taxon>
        <taxon>Embryophyta</taxon>
        <taxon>Tracheophyta</taxon>
        <taxon>Spermatophyta</taxon>
        <taxon>Magnoliopsida</taxon>
        <taxon>eudicotyledons</taxon>
        <taxon>Gunneridae</taxon>
        <taxon>Pentapetalae</taxon>
        <taxon>asterids</taxon>
        <taxon>lamiids</taxon>
        <taxon>Gentianales</taxon>
        <taxon>Apocynaceae</taxon>
        <taxon>Rauvolfioideae</taxon>
        <taxon>Vinceae</taxon>
        <taxon>Catharanthinae</taxon>
        <taxon>Catharanthus</taxon>
    </lineage>
</organism>
<name>A0ACC0AF18_CATRO</name>
<evidence type="ECO:0000313" key="1">
    <source>
        <dbReference type="EMBL" id="KAI5659321.1"/>
    </source>
</evidence>
<sequence>MERKMKFGLEGIDRTEKALREMDLTFRTSPFKNKIKILQKQFSLLKIFMWLSAKLSHVFEDNLLSSIRVIGVVYYLKCTLKDLDHEDNEDSKAEISVKKLLHLNSILKEAFQDLSDLFLQSKCFSIEELKEILDLGTQSLKDLRALRPDMIANWKNCKKIDPNQIGSVEKRLEFISAIFHFASRDQQRIDELKSFFNHIEDCAKIAAVVPFLFWVDETDGVNVAVSQLMEKFKPCTVELAESYLGALMALKPFKPREHDFNAKEIAVARFLEVLLEDLILPSDDDFELLQHGLTFFISLLVNPPLLKCVEKGKVIICVNKVASLICSLYACNLNEKPSLLHDLVENIDQAKSEIREFQIEVPALSSNYNFPSTNVKGFLDFFFEDLVEKLKYETLTKYQRRQVTRIQKLLLCLKPLLMAVFEHQDEMEGLNDLQRKINRMVYRADYVIDSCFLSDPTIYWQNVICLSDVIEEIQFIQTELNQSRYKQISNTRVVGDKMMNSGAVLPAQASNLVMDNVMVGFVDEKERIINYLTGGLTQCDIVAIVGMGGQGKTTLAKNLYYEPLIRLHFKKYAWCCISQEYNIKDILIEILQQVDPKVDISNKSHEDLAAMLYRCLKGKSYLIVLDDVWNIEVWNELKASFPDDENGSRIILTSRIHKVALEAKADCNLLDLSPLSLEDSLELLRQKLSYKDGFPLNLLDLGRKIAEICKGLPLAIGLVAGLLAKANGNFAFWKQIAETLTPQQVAREGCMDILQVSYNKLPDYLKPCFLYLAAFREDKQIPAKMLTQYWIAEGFVRKNEKKCLKDVANEYLIDLVGRSLLFVAHKSSTYGMKKFVVHDLVRELCLEKAREENFLLTPKISNDFSVDTMPQCYRLCFGIGCFPAFDSEAAVSATRTFLCFEYLPTYLPFKLLRILNLVIDGCDIVAITQLIHLRYLVLGGVVLLPPSIVNLSRLEYLDLITTRGTCSLPNTMWNMKSLRHLKLGWSRFIDMDDLVGESQLNHLETFILNEDDFVSEEEFKWMLKRMPNLRKMHFNLKFCLRLSDFLSKIESLTWAAFGRAFAPEFDFPSTLKKLTVTSNVPLSETSMTSVVLSKSVMSAIGRLPNLEVLKIFFIDFEEKTWDVEDEEFLNLKYLKLLYSKIEQWNVSTYCFPQLQQLILKRCDSLLGIPSRFGDLSTLRVMKVSHCRQLYNSVQDIVAEQHELGNMDLKIKFSDGDL</sequence>
<evidence type="ECO:0000313" key="2">
    <source>
        <dbReference type="Proteomes" id="UP001060085"/>
    </source>
</evidence>
<accession>A0ACC0AF18</accession>
<dbReference type="EMBL" id="CM044706">
    <property type="protein sequence ID" value="KAI5659321.1"/>
    <property type="molecule type" value="Genomic_DNA"/>
</dbReference>
<keyword evidence="2" id="KW-1185">Reference proteome</keyword>
<proteinExistence type="predicted"/>
<protein>
    <submittedName>
        <fullName evidence="1">Uncharacterized protein</fullName>
    </submittedName>
</protein>
<gene>
    <name evidence="1" type="ORF">M9H77_28114</name>
</gene>
<reference evidence="2" key="1">
    <citation type="journal article" date="2023" name="Nat. Plants">
        <title>Single-cell RNA sequencing provides a high-resolution roadmap for understanding the multicellular compartmentation of specialized metabolism.</title>
        <authorList>
            <person name="Sun S."/>
            <person name="Shen X."/>
            <person name="Li Y."/>
            <person name="Li Y."/>
            <person name="Wang S."/>
            <person name="Li R."/>
            <person name="Zhang H."/>
            <person name="Shen G."/>
            <person name="Guo B."/>
            <person name="Wei J."/>
            <person name="Xu J."/>
            <person name="St-Pierre B."/>
            <person name="Chen S."/>
            <person name="Sun C."/>
        </authorList>
    </citation>
    <scope>NUCLEOTIDE SEQUENCE [LARGE SCALE GENOMIC DNA]</scope>
</reference>